<gene>
    <name evidence="3" type="ORF">GPM918_LOCUS667</name>
    <name evidence="4" type="ORF">OVA965_LOCUS17769</name>
    <name evidence="5" type="ORF">SRO942_LOCUS668</name>
    <name evidence="6" type="ORF">TMI583_LOCUS17780</name>
</gene>
<evidence type="ECO:0000313" key="7">
    <source>
        <dbReference type="Proteomes" id="UP000663829"/>
    </source>
</evidence>
<dbReference type="EMBL" id="CAJOBC010000055">
    <property type="protein sequence ID" value="CAF3527287.1"/>
    <property type="molecule type" value="Genomic_DNA"/>
</dbReference>
<protein>
    <recommendedName>
        <fullName evidence="2">DUF4604 domain-containing protein</fullName>
    </recommendedName>
</protein>
<dbReference type="EMBL" id="CAJNOK010008619">
    <property type="protein sequence ID" value="CAF1068345.1"/>
    <property type="molecule type" value="Genomic_DNA"/>
</dbReference>
<dbReference type="Proteomes" id="UP000682733">
    <property type="component" value="Unassembled WGS sequence"/>
</dbReference>
<accession>A0A813PA69</accession>
<feature type="compositionally biased region" description="Polar residues" evidence="1">
    <location>
        <begin position="174"/>
        <end position="187"/>
    </location>
</feature>
<evidence type="ECO:0000313" key="6">
    <source>
        <dbReference type="EMBL" id="CAF3833054.1"/>
    </source>
</evidence>
<feature type="region of interest" description="Disordered" evidence="1">
    <location>
        <begin position="38"/>
        <end position="76"/>
    </location>
</feature>
<dbReference type="Proteomes" id="UP000663829">
    <property type="component" value="Unassembled WGS sequence"/>
</dbReference>
<dbReference type="PANTHER" id="PTHR31195:SF2">
    <property type="entry name" value="GEO02494P1"/>
    <property type="match status" value="1"/>
</dbReference>
<evidence type="ECO:0000259" key="2">
    <source>
        <dbReference type="Pfam" id="PF15377"/>
    </source>
</evidence>
<dbReference type="OrthoDB" id="10043580at2759"/>
<dbReference type="PANTHER" id="PTHR31195">
    <property type="entry name" value="GEO02494P1"/>
    <property type="match status" value="1"/>
</dbReference>
<sequence>MSKRAKLLYDKGHEPAFIRRFKERTGYQAPVDVDEKRRIARHDIDDDDEQNDEFRREDEKPQVVQLASSDLSKEEVEKELKRVKEEEDERKCISTTGRLLFRRPQKKTTSVGDEPSRSTKSSSEHTIVDVASTTSKAIKRKTGLSNNQSITQHSSEQVKNIKDVGDNAEKKVSNSKSGNNQRLSFMTSIDGDEE</sequence>
<evidence type="ECO:0000256" key="1">
    <source>
        <dbReference type="SAM" id="MobiDB-lite"/>
    </source>
</evidence>
<feature type="compositionally biased region" description="Basic and acidic residues" evidence="1">
    <location>
        <begin position="52"/>
        <end position="61"/>
    </location>
</feature>
<feature type="region of interest" description="Disordered" evidence="1">
    <location>
        <begin position="94"/>
        <end position="194"/>
    </location>
</feature>
<keyword evidence="7" id="KW-1185">Reference proteome</keyword>
<evidence type="ECO:0000313" key="4">
    <source>
        <dbReference type="EMBL" id="CAF1068345.1"/>
    </source>
</evidence>
<feature type="domain" description="DUF4604" evidence="2">
    <location>
        <begin position="6"/>
        <end position="185"/>
    </location>
</feature>
<dbReference type="EMBL" id="CAJOBA010008634">
    <property type="protein sequence ID" value="CAF3833054.1"/>
    <property type="molecule type" value="Genomic_DNA"/>
</dbReference>
<dbReference type="Proteomes" id="UP000677228">
    <property type="component" value="Unassembled WGS sequence"/>
</dbReference>
<organism evidence="3 7">
    <name type="scientific">Didymodactylos carnosus</name>
    <dbReference type="NCBI Taxonomy" id="1234261"/>
    <lineage>
        <taxon>Eukaryota</taxon>
        <taxon>Metazoa</taxon>
        <taxon>Spiralia</taxon>
        <taxon>Gnathifera</taxon>
        <taxon>Rotifera</taxon>
        <taxon>Eurotatoria</taxon>
        <taxon>Bdelloidea</taxon>
        <taxon>Philodinida</taxon>
        <taxon>Philodinidae</taxon>
        <taxon>Didymodactylos</taxon>
    </lineage>
</organism>
<dbReference type="InterPro" id="IPR027911">
    <property type="entry name" value="DUF4604"/>
</dbReference>
<reference evidence="3" key="1">
    <citation type="submission" date="2021-02" db="EMBL/GenBank/DDBJ databases">
        <authorList>
            <person name="Nowell W R."/>
        </authorList>
    </citation>
    <scope>NUCLEOTIDE SEQUENCE</scope>
</reference>
<feature type="compositionally biased region" description="Polar residues" evidence="1">
    <location>
        <begin position="143"/>
        <end position="158"/>
    </location>
</feature>
<proteinExistence type="predicted"/>
<dbReference type="Pfam" id="PF15377">
    <property type="entry name" value="DUF4604"/>
    <property type="match status" value="1"/>
</dbReference>
<feature type="compositionally biased region" description="Basic and acidic residues" evidence="1">
    <location>
        <begin position="114"/>
        <end position="127"/>
    </location>
</feature>
<feature type="compositionally biased region" description="Basic and acidic residues" evidence="1">
    <location>
        <begin position="159"/>
        <end position="172"/>
    </location>
</feature>
<dbReference type="Proteomes" id="UP000681722">
    <property type="component" value="Unassembled WGS sequence"/>
</dbReference>
<dbReference type="AlphaFoldDB" id="A0A813PA69"/>
<dbReference type="InterPro" id="IPR040219">
    <property type="entry name" value="KIAA1143-like"/>
</dbReference>
<evidence type="ECO:0000313" key="3">
    <source>
        <dbReference type="EMBL" id="CAF0748171.1"/>
    </source>
</evidence>
<evidence type="ECO:0000313" key="5">
    <source>
        <dbReference type="EMBL" id="CAF3527287.1"/>
    </source>
</evidence>
<comment type="caution">
    <text evidence="3">The sequence shown here is derived from an EMBL/GenBank/DDBJ whole genome shotgun (WGS) entry which is preliminary data.</text>
</comment>
<dbReference type="EMBL" id="CAJNOQ010000055">
    <property type="protein sequence ID" value="CAF0748171.1"/>
    <property type="molecule type" value="Genomic_DNA"/>
</dbReference>
<name>A0A813PA69_9BILA</name>